<dbReference type="Proteomes" id="UP000717585">
    <property type="component" value="Unassembled WGS sequence"/>
</dbReference>
<evidence type="ECO:0000313" key="2">
    <source>
        <dbReference type="Proteomes" id="UP000717585"/>
    </source>
</evidence>
<comment type="caution">
    <text evidence="1">The sequence shown here is derived from an EMBL/GenBank/DDBJ whole genome shotgun (WGS) entry which is preliminary data.</text>
</comment>
<name>A0A8J6DZA8_9EUKA</name>
<sequence length="78" mass="8964">MVDGVLWTQIQCRSANQMPLKRTDKELRQTQWETLLERPIRTICIRARAQGKLERSRRMMPQLAPTASRLASVVASNA</sequence>
<proteinExistence type="predicted"/>
<protein>
    <submittedName>
        <fullName evidence="1">Uncharacterized protein</fullName>
    </submittedName>
</protein>
<evidence type="ECO:0000313" key="1">
    <source>
        <dbReference type="EMBL" id="KAG9390458.1"/>
    </source>
</evidence>
<organism evidence="1 2">
    <name type="scientific">Carpediemonas membranifera</name>
    <dbReference type="NCBI Taxonomy" id="201153"/>
    <lineage>
        <taxon>Eukaryota</taxon>
        <taxon>Metamonada</taxon>
        <taxon>Carpediemonas-like organisms</taxon>
        <taxon>Carpediemonas</taxon>
    </lineage>
</organism>
<reference evidence="1" key="1">
    <citation type="submission" date="2021-05" db="EMBL/GenBank/DDBJ databases">
        <title>A free-living protist that lacks canonical eukaryotic 1 DNA replication and segregation systems.</title>
        <authorList>
            <person name="Salas-Leiva D.E."/>
            <person name="Tromer E.C."/>
            <person name="Curtis B.A."/>
            <person name="Jerlstrom-Hultqvist J."/>
            <person name="Kolisko M."/>
            <person name="Yi Z."/>
            <person name="Salas-Leiva J.S."/>
            <person name="Gallot-Lavallee L."/>
            <person name="Kops G.J.P.L."/>
            <person name="Archibald J.M."/>
            <person name="Simpson A.G.B."/>
            <person name="Roger A.J."/>
        </authorList>
    </citation>
    <scope>NUCLEOTIDE SEQUENCE</scope>
    <source>
        <strain evidence="1">BICM</strain>
    </source>
</reference>
<accession>A0A8J6DZA8</accession>
<dbReference type="AlphaFoldDB" id="A0A8J6DZA8"/>
<gene>
    <name evidence="1" type="ORF">J8273_7809</name>
</gene>
<keyword evidence="2" id="KW-1185">Reference proteome</keyword>
<dbReference type="EMBL" id="JAHDYR010000064">
    <property type="protein sequence ID" value="KAG9390458.1"/>
    <property type="molecule type" value="Genomic_DNA"/>
</dbReference>